<keyword evidence="1" id="KW-1133">Transmembrane helix</keyword>
<organism evidence="2 3">
    <name type="scientific">Candidatus Microbacterium phytovorans</name>
    <dbReference type="NCBI Taxonomy" id="3121374"/>
    <lineage>
        <taxon>Bacteria</taxon>
        <taxon>Bacillati</taxon>
        <taxon>Actinomycetota</taxon>
        <taxon>Actinomycetes</taxon>
        <taxon>Micrococcales</taxon>
        <taxon>Microbacteriaceae</taxon>
        <taxon>Microbacterium</taxon>
    </lineage>
</organism>
<sequence length="288" mass="30934">MSAPQGRVLDRIDALVEDADYRDAESAVDDAWRIALLASDPRAARAREDARTAAVRAANARRRPDATPVRSATTLHRVLFVVAFLLGAAAVAVIAISPRTGSAAFTLQEGALLAGALAVLSAGLLFWLEPLRANGSLWGGHLPARIHLFFAVLWLLFAASVVVLRWGEVDRYQPLPVIAGLLLFAAAGVAALVLWRRGLRADRSGTQSGVGRLTGDLIDEADAGEVLAALDAWWAAVGPAALASDREGLEQARAAVLAKLRGTMYITEREERAALRRTAVPEWKERRR</sequence>
<accession>A0AAJ5W0B9</accession>
<reference evidence="2" key="1">
    <citation type="submission" date="2023-03" db="EMBL/GenBank/DDBJ databases">
        <title>Andean soil-derived lignocellulolytic bacterial consortium as a source of novel taxa and putative plastic-active enzymes.</title>
        <authorList>
            <person name="Diaz-Garcia L."/>
            <person name="Chuvochina M."/>
            <person name="Feuerriegel G."/>
            <person name="Bunk B."/>
            <person name="Sproer C."/>
            <person name="Streit W.R."/>
            <person name="Rodriguez L.M."/>
            <person name="Overmann J."/>
            <person name="Jimenez D.J."/>
        </authorList>
    </citation>
    <scope>NUCLEOTIDE SEQUENCE</scope>
    <source>
        <strain evidence="2">MAG 4610</strain>
    </source>
</reference>
<evidence type="ECO:0000256" key="1">
    <source>
        <dbReference type="SAM" id="Phobius"/>
    </source>
</evidence>
<feature type="transmembrane region" description="Helical" evidence="1">
    <location>
        <begin position="110"/>
        <end position="128"/>
    </location>
</feature>
<feature type="transmembrane region" description="Helical" evidence="1">
    <location>
        <begin position="78"/>
        <end position="98"/>
    </location>
</feature>
<evidence type="ECO:0000313" key="2">
    <source>
        <dbReference type="EMBL" id="WEK13554.1"/>
    </source>
</evidence>
<feature type="transmembrane region" description="Helical" evidence="1">
    <location>
        <begin position="148"/>
        <end position="167"/>
    </location>
</feature>
<proteinExistence type="predicted"/>
<keyword evidence="1" id="KW-0812">Transmembrane</keyword>
<dbReference type="EMBL" id="CP119321">
    <property type="protein sequence ID" value="WEK13554.1"/>
    <property type="molecule type" value="Genomic_DNA"/>
</dbReference>
<gene>
    <name evidence="2" type="ORF">P0Y48_14015</name>
</gene>
<feature type="transmembrane region" description="Helical" evidence="1">
    <location>
        <begin position="173"/>
        <end position="195"/>
    </location>
</feature>
<keyword evidence="1" id="KW-0472">Membrane</keyword>
<dbReference type="AlphaFoldDB" id="A0AAJ5W0B9"/>
<evidence type="ECO:0000313" key="3">
    <source>
        <dbReference type="Proteomes" id="UP001213972"/>
    </source>
</evidence>
<name>A0AAJ5W0B9_9MICO</name>
<dbReference type="Proteomes" id="UP001213972">
    <property type="component" value="Chromosome"/>
</dbReference>
<protein>
    <submittedName>
        <fullName evidence="2">Uncharacterized protein</fullName>
    </submittedName>
</protein>